<dbReference type="PANTHER" id="PTHR22950">
    <property type="entry name" value="AMINO ACID TRANSPORTER"/>
    <property type="match status" value="1"/>
</dbReference>
<keyword evidence="4 5" id="KW-0472">Membrane</keyword>
<dbReference type="GO" id="GO:0015179">
    <property type="term" value="F:L-amino acid transmembrane transporter activity"/>
    <property type="evidence" value="ECO:0007669"/>
    <property type="project" value="TreeGrafter"/>
</dbReference>
<dbReference type="EMBL" id="KZ347240">
    <property type="protein sequence ID" value="PIO68147.1"/>
    <property type="molecule type" value="Genomic_DNA"/>
</dbReference>
<dbReference type="Proteomes" id="UP000230423">
    <property type="component" value="Unassembled WGS sequence"/>
</dbReference>
<proteinExistence type="predicted"/>
<feature type="transmembrane region" description="Helical" evidence="5">
    <location>
        <begin position="123"/>
        <end position="140"/>
    </location>
</feature>
<evidence type="ECO:0000256" key="2">
    <source>
        <dbReference type="ARBA" id="ARBA00022692"/>
    </source>
</evidence>
<organism evidence="7 8">
    <name type="scientific">Teladorsagia circumcincta</name>
    <name type="common">Brown stomach worm</name>
    <name type="synonym">Ostertagia circumcincta</name>
    <dbReference type="NCBI Taxonomy" id="45464"/>
    <lineage>
        <taxon>Eukaryota</taxon>
        <taxon>Metazoa</taxon>
        <taxon>Ecdysozoa</taxon>
        <taxon>Nematoda</taxon>
        <taxon>Chromadorea</taxon>
        <taxon>Rhabditida</taxon>
        <taxon>Rhabditina</taxon>
        <taxon>Rhabditomorpha</taxon>
        <taxon>Strongyloidea</taxon>
        <taxon>Trichostrongylidae</taxon>
        <taxon>Teladorsagia</taxon>
    </lineage>
</organism>
<dbReference type="AlphaFoldDB" id="A0A2G9UD35"/>
<name>A0A2G9UD35_TELCI</name>
<dbReference type="InterPro" id="IPR013057">
    <property type="entry name" value="AA_transpt_TM"/>
</dbReference>
<dbReference type="OrthoDB" id="10264777at2759"/>
<evidence type="ECO:0000256" key="4">
    <source>
        <dbReference type="ARBA" id="ARBA00023136"/>
    </source>
</evidence>
<feature type="transmembrane region" description="Helical" evidence="5">
    <location>
        <begin position="146"/>
        <end position="168"/>
    </location>
</feature>
<accession>A0A2G9UD35</accession>
<feature type="transmembrane region" description="Helical" evidence="5">
    <location>
        <begin position="218"/>
        <end position="241"/>
    </location>
</feature>
<feature type="domain" description="Amino acid transporter transmembrane" evidence="6">
    <location>
        <begin position="119"/>
        <end position="261"/>
    </location>
</feature>
<evidence type="ECO:0000256" key="3">
    <source>
        <dbReference type="ARBA" id="ARBA00022989"/>
    </source>
</evidence>
<feature type="transmembrane region" description="Helical" evidence="5">
    <location>
        <begin position="44"/>
        <end position="62"/>
    </location>
</feature>
<dbReference type="GO" id="GO:0005774">
    <property type="term" value="C:vacuolar membrane"/>
    <property type="evidence" value="ECO:0007669"/>
    <property type="project" value="TreeGrafter"/>
</dbReference>
<evidence type="ECO:0000313" key="8">
    <source>
        <dbReference type="Proteomes" id="UP000230423"/>
    </source>
</evidence>
<comment type="subcellular location">
    <subcellularLocation>
        <location evidence="1">Membrane</location>
        <topology evidence="1">Multi-pass membrane protein</topology>
    </subcellularLocation>
</comment>
<evidence type="ECO:0000256" key="5">
    <source>
        <dbReference type="SAM" id="Phobius"/>
    </source>
</evidence>
<reference evidence="7 8" key="1">
    <citation type="submission" date="2015-09" db="EMBL/GenBank/DDBJ databases">
        <title>Draft genome of the parasitic nematode Teladorsagia circumcincta isolate WARC Sus (inbred).</title>
        <authorList>
            <person name="Mitreva M."/>
        </authorList>
    </citation>
    <scope>NUCLEOTIDE SEQUENCE [LARGE SCALE GENOMIC DNA]</scope>
    <source>
        <strain evidence="7 8">S</strain>
    </source>
</reference>
<dbReference type="Pfam" id="PF01490">
    <property type="entry name" value="Aa_trans"/>
    <property type="match status" value="1"/>
</dbReference>
<keyword evidence="3 5" id="KW-1133">Transmembrane helix</keyword>
<evidence type="ECO:0000259" key="6">
    <source>
        <dbReference type="Pfam" id="PF01490"/>
    </source>
</evidence>
<evidence type="ECO:0000313" key="7">
    <source>
        <dbReference type="EMBL" id="PIO68147.1"/>
    </source>
</evidence>
<sequence>MPNDAEQETVAVRRDSNAAIANVDAESINDGRALVPPPTRSGDVISWVSFVLSFVIAGFNWYGNHILVRASQHLAKKSERSALDYGHFAKKVCDYSDIRFLRNNSKAVHLLGDQVGGDRHTKMIIMASITLVFIMITNMFTEMRVVSAFALVSSVFFIIGAAVIMQYTVRQPNQWRELPAYTNFTGTIMMIGMSMYSFEGQTMILPVENKLETPEAFLAPNGVLPTTMIICTCFMTALGFYGYTSFGDKIAPAITTNVPREG</sequence>
<gene>
    <name evidence="7" type="ORF">TELCIR_10081</name>
</gene>
<keyword evidence="2 5" id="KW-0812">Transmembrane</keyword>
<dbReference type="PANTHER" id="PTHR22950:SF343">
    <property type="entry name" value="AMINO ACID TRANSPORTER SKAT-1-RELATED"/>
    <property type="match status" value="1"/>
</dbReference>
<keyword evidence="8" id="KW-1185">Reference proteome</keyword>
<protein>
    <submittedName>
        <fullName evidence="7">Transmembrane amino acid transporter protein</fullName>
    </submittedName>
</protein>
<feature type="transmembrane region" description="Helical" evidence="5">
    <location>
        <begin position="180"/>
        <end position="198"/>
    </location>
</feature>
<evidence type="ECO:0000256" key="1">
    <source>
        <dbReference type="ARBA" id="ARBA00004141"/>
    </source>
</evidence>